<evidence type="ECO:0000313" key="1">
    <source>
        <dbReference type="EMBL" id="KAK4508741.1"/>
    </source>
</evidence>
<reference evidence="1 2" key="1">
    <citation type="journal article" date="2023" name="G3 (Bethesda)">
        <title>A chromosome-level genome assembly of Zasmidium syzygii isolated from banana leaves.</title>
        <authorList>
            <person name="van Westerhoven A.C."/>
            <person name="Mehrabi R."/>
            <person name="Talebi R."/>
            <person name="Steentjes M.B.F."/>
            <person name="Corcolon B."/>
            <person name="Chong P.A."/>
            <person name="Kema G.H.J."/>
            <person name="Seidl M.F."/>
        </authorList>
    </citation>
    <scope>NUCLEOTIDE SEQUENCE [LARGE SCALE GENOMIC DNA]</scope>
    <source>
        <strain evidence="1 2">P124</strain>
    </source>
</reference>
<name>A0ABR0F466_ZASCE</name>
<comment type="caution">
    <text evidence="1">The sequence shown here is derived from an EMBL/GenBank/DDBJ whole genome shotgun (WGS) entry which is preliminary data.</text>
</comment>
<proteinExistence type="predicted"/>
<sequence length="122" mass="13914">MPTTLLSLPDELLLQILAHNVPTNLRSRTDFIAHIRRGAVTKRLLRLHRDSFFHTFTHRFSIACVYSPSPRCAYTQIHIDGTLTARTSFLEQVRKVDVRLYVYYKESVEVAVGEVEVVEGGG</sequence>
<organism evidence="1 2">
    <name type="scientific">Zasmidium cellare</name>
    <name type="common">Wine cellar mold</name>
    <name type="synonym">Racodium cellare</name>
    <dbReference type="NCBI Taxonomy" id="395010"/>
    <lineage>
        <taxon>Eukaryota</taxon>
        <taxon>Fungi</taxon>
        <taxon>Dikarya</taxon>
        <taxon>Ascomycota</taxon>
        <taxon>Pezizomycotina</taxon>
        <taxon>Dothideomycetes</taxon>
        <taxon>Dothideomycetidae</taxon>
        <taxon>Mycosphaerellales</taxon>
        <taxon>Mycosphaerellaceae</taxon>
        <taxon>Zasmidium</taxon>
    </lineage>
</organism>
<evidence type="ECO:0008006" key="3">
    <source>
        <dbReference type="Google" id="ProtNLM"/>
    </source>
</evidence>
<accession>A0ABR0F466</accession>
<dbReference type="Proteomes" id="UP001305779">
    <property type="component" value="Unassembled WGS sequence"/>
</dbReference>
<dbReference type="EMBL" id="JAXOVC010000001">
    <property type="protein sequence ID" value="KAK4508741.1"/>
    <property type="molecule type" value="Genomic_DNA"/>
</dbReference>
<gene>
    <name evidence="1" type="ORF">PRZ48_002480</name>
</gene>
<keyword evidence="2" id="KW-1185">Reference proteome</keyword>
<evidence type="ECO:0000313" key="2">
    <source>
        <dbReference type="Proteomes" id="UP001305779"/>
    </source>
</evidence>
<protein>
    <recommendedName>
        <fullName evidence="3">F-box domain-containing protein</fullName>
    </recommendedName>
</protein>